<dbReference type="SUPFAM" id="SSF54556">
    <property type="entry name" value="Chitinase insertion domain"/>
    <property type="match status" value="1"/>
</dbReference>
<feature type="compositionally biased region" description="Polar residues" evidence="6">
    <location>
        <begin position="59"/>
        <end position="69"/>
    </location>
</feature>
<evidence type="ECO:0000256" key="5">
    <source>
        <dbReference type="PROSITE-ProRule" id="PRU00261"/>
    </source>
</evidence>
<dbReference type="PANTHER" id="PTHR11177">
    <property type="entry name" value="CHITINASE"/>
    <property type="match status" value="1"/>
</dbReference>
<dbReference type="InterPro" id="IPR018371">
    <property type="entry name" value="Chitin-binding_1_CS"/>
</dbReference>
<dbReference type="SUPFAM" id="SSF51445">
    <property type="entry name" value="(Trans)glycosidases"/>
    <property type="match status" value="1"/>
</dbReference>
<dbReference type="GO" id="GO:0006351">
    <property type="term" value="P:DNA-templated transcription"/>
    <property type="evidence" value="ECO:0007669"/>
    <property type="project" value="InterPro"/>
</dbReference>
<dbReference type="GO" id="GO:0005975">
    <property type="term" value="P:carbohydrate metabolic process"/>
    <property type="evidence" value="ECO:0007669"/>
    <property type="project" value="InterPro"/>
</dbReference>
<dbReference type="InterPro" id="IPR017853">
    <property type="entry name" value="GH"/>
</dbReference>
<dbReference type="SMART" id="SM00270">
    <property type="entry name" value="ChtBD1"/>
    <property type="match status" value="2"/>
</dbReference>
<gene>
    <name evidence="10" type="ORF">CMEL01_09226</name>
</gene>
<dbReference type="InterPro" id="IPR001223">
    <property type="entry name" value="Glyco_hydro18_cat"/>
</dbReference>
<dbReference type="InterPro" id="IPR011583">
    <property type="entry name" value="Chitinase_II/V-like_cat"/>
</dbReference>
<reference evidence="10 11" key="1">
    <citation type="submission" date="2016-10" db="EMBL/GenBank/DDBJ databases">
        <title>The genome sequence of Colletotrichum fioriniae PJ7.</title>
        <authorList>
            <person name="Baroncelli R."/>
        </authorList>
    </citation>
    <scope>NUCLEOTIDE SEQUENCE [LARGE SCALE GENOMIC DNA]</scope>
    <source>
        <strain evidence="10">Col 31</strain>
    </source>
</reference>
<dbReference type="InterPro" id="IPR050314">
    <property type="entry name" value="Glycosyl_Hydrlase_18"/>
</dbReference>
<dbReference type="Pfam" id="PF00187">
    <property type="entry name" value="Chitin_bind_1"/>
    <property type="match status" value="1"/>
</dbReference>
<name>A0AAI9XEW0_9PEZI</name>
<dbReference type="CDD" id="cd00035">
    <property type="entry name" value="ChtBD1"/>
    <property type="match status" value="1"/>
</dbReference>
<evidence type="ECO:0000256" key="1">
    <source>
        <dbReference type="ARBA" id="ARBA00008682"/>
    </source>
</evidence>
<protein>
    <recommendedName>
        <fullName evidence="2">chitinase</fullName>
        <ecNumber evidence="2">3.2.1.14</ecNumber>
    </recommendedName>
</protein>
<keyword evidence="3 5" id="KW-0147">Chitin-binding</keyword>
<feature type="signal peptide" evidence="7">
    <location>
        <begin position="1"/>
        <end position="25"/>
    </location>
</feature>
<dbReference type="GO" id="GO:0003677">
    <property type="term" value="F:DNA binding"/>
    <property type="evidence" value="ECO:0007669"/>
    <property type="project" value="InterPro"/>
</dbReference>
<evidence type="ECO:0000313" key="11">
    <source>
        <dbReference type="Proteomes" id="UP001239795"/>
    </source>
</evidence>
<dbReference type="Pfam" id="PF00704">
    <property type="entry name" value="Glyco_hydro_18"/>
    <property type="match status" value="1"/>
</dbReference>
<comment type="caution">
    <text evidence="5">Lacks conserved residue(s) required for the propagation of feature annotation.</text>
</comment>
<dbReference type="InterPro" id="IPR007219">
    <property type="entry name" value="XnlR_reg_dom"/>
</dbReference>
<proteinExistence type="inferred from homology"/>
<dbReference type="GO" id="GO:0008843">
    <property type="term" value="F:endochitinase activity"/>
    <property type="evidence" value="ECO:0007669"/>
    <property type="project" value="UniProtKB-EC"/>
</dbReference>
<dbReference type="InterPro" id="IPR029070">
    <property type="entry name" value="Chitinase_insertion_sf"/>
</dbReference>
<comment type="caution">
    <text evidence="10">The sequence shown here is derived from an EMBL/GenBank/DDBJ whole genome shotgun (WGS) entry which is preliminary data.</text>
</comment>
<evidence type="ECO:0000259" key="9">
    <source>
        <dbReference type="PROSITE" id="PS51910"/>
    </source>
</evidence>
<evidence type="ECO:0000313" key="10">
    <source>
        <dbReference type="EMBL" id="KAK1447387.1"/>
    </source>
</evidence>
<comment type="similarity">
    <text evidence="1">Belongs to the glycosyl hydrolase 18 family. Chitinase class V subfamily.</text>
</comment>
<feature type="region of interest" description="Disordered" evidence="6">
    <location>
        <begin position="1411"/>
        <end position="1443"/>
    </location>
</feature>
<dbReference type="EC" id="3.2.1.14" evidence="2"/>
<feature type="domain" description="GH18" evidence="9">
    <location>
        <begin position="227"/>
        <end position="578"/>
    </location>
</feature>
<dbReference type="InterPro" id="IPR001002">
    <property type="entry name" value="Chitin-bd_1"/>
</dbReference>
<dbReference type="Proteomes" id="UP001239795">
    <property type="component" value="Unassembled WGS sequence"/>
</dbReference>
<dbReference type="Gene3D" id="3.10.50.10">
    <property type="match status" value="1"/>
</dbReference>
<feature type="compositionally biased region" description="Basic and acidic residues" evidence="6">
    <location>
        <begin position="1412"/>
        <end position="1421"/>
    </location>
</feature>
<feature type="compositionally biased region" description="Polar residues" evidence="6">
    <location>
        <begin position="1068"/>
        <end position="1091"/>
    </location>
</feature>
<dbReference type="InterPro" id="IPR036861">
    <property type="entry name" value="Endochitinase-like_sf"/>
</dbReference>
<keyword evidence="7" id="KW-0732">Signal</keyword>
<sequence length="1876" mass="205857">MSKLSSFASLAFVLYSFCFITLIHADVAQFPPGRRLHAQNGFVRRSNVIAKAPEWAKEISQSPAHQNPSKAPPVPTKDLELSQDSATSLEQYYEDSKNASFIDNTSRRSLSSRALEKRGPLYCKDGPCVDGSCCGPDSICGYGPDFCGKGCQSQCDATAMCGEYSENADMPCGMNLCCSQSGWCGTTEVFCHNADPINLSAPCQAGYGSCSIASTPSCAKGGGSTNGRTIGYYQSWNVRTRKCDTKTPKQLDTKGFTHLFYSFAFIDPTSFAVVPAHDDDPTQMREFTGLAKDGLKTWIAVGGFDFSNPETKTHHTWSDMVATKANRAAFISSAREYMDEYGFTGIDLDWEYPGEPKRGGRKLEDTRNFAVLLREMRAAYGDKYGISLTLAPDYWYLRWFDAKAMEPFVDFFGFMAYDLHGFWDEDVKTLGKVVRGQADIREIGNNTVPLWFDGLDPKKINFGLAMYGRGYTVSDKSCNGLLCSFSGPSKKGECTDSDGVMSLGEIKNLIKNKGLKPNYLRDSLMKELTWDDQWIGYDDEETFKDKKAWADGQCFGGTMIWSIDFQGSSTSAEPVEQNSPGEIPKSLLNKKLPNCKSGESYDAIKDMGTFWYNSGAEQWADEYINSQPDHSNWAQNLYRELFPKKDHTKFSCQEPGAPCDHDLTCDDFNAIDKGGLWYLFQSMAAFHSFMSQLSIEFDQSIGITSDQIGTMRQLLGINSGAPKAPLDLASILGAAFSIGSALATPAAAVGGPLAGISGVMYMVSATGDSGGSDDAVEATDTIRGLLAIVAKQGFANIKAIVASTFGKQGHKQTDIPELMRVGGVKNPAVSVFGWGSWLRDHPLNNLDDVISNMKTNLDQALIWQMARQFRGAYVVVRDDLPVDKCTNPNNAWEANKNRCLDILAWYPKKVSQTLGGNKDMEALWTDWNMDKLGTLRNAVECWENNNGHIGKTGIREGSWASKTPPPCFFAMPVLKGNYSDVSKGSIWMAGNFPGQEGQAGLLWPKSKCEDGNKELHRNPFNTKSDYKCAEFDLTKDLIRKRWDCLLEVSSCLRPAADLAATSHLAGSVKNSSGDSSTSNVMNAPTPENNPSCANVVGDSLEGETTIAEGPLSTAATGAEVPSPPSLSGALTFPHQHGYDARPQLLGNEAALFQPVSSLASHNAAAGFPDLCYQDSLSQDLLAGMDGIDFDFLLDDTQLSNSFLLASPVNAGSPIMAIPPTDQVAAPSSIQPEHGRSFAAQSKCIPPQGRSPSKEQLETEATSSLPKFAARLPSMEPERPEQTPLHINLAHQAQRPRQVHCLRPWKIEADEYSKILDEAQQLRSELPSSFKLPSHRALSRFLEGYFRGFAVHLPFIHGVTFSAPAIGLELLLSLAAVGALYRFETASGYQIYAAARHLISWHLKQRTQPTLDRLTHDDRVTIDDDPSAPATPTSASPRTRESELHAQGKTIRLLQAMILLMAMASWGDRELTSDALSMSSQVAMLAREMKIHELEKPPPVNQQWAEGIKLEERRRTLFAAFALLNLQSVAFDVPPLLLNREVAINLPGCASSWQAPNAEEWSALRDTYMPPRPFPEKMHMLLAGRSIHTVTALSSFGNYVLINGLLQQILLTRNAYEHLPIVGGDSSLGGDFINKMEAALRAWQQSWEATYESTTDPSSPKGPLGFNSTALLRLAYIRLNVGHNLDQRLLARDDAPGIAAALSSQIITAGDRSPHMNQAVLQCIYALSIPVRVGVAFVARTQTLNWSIQHALANLECAFLLTKWLKILSEVVQESGSDSLQPDERRLIQLVIGLVQETELGDQLDKDERLAVQINSLSSLTLTLWSKTFNGSHPMRQRKETLSDQCHVRKFETIPGQGVEEVAGSSRSEYVGLGRDL</sequence>
<evidence type="ECO:0000256" key="2">
    <source>
        <dbReference type="ARBA" id="ARBA00012729"/>
    </source>
</evidence>
<feature type="chain" id="PRO_5042524191" description="chitinase" evidence="7">
    <location>
        <begin position="26"/>
        <end position="1876"/>
    </location>
</feature>
<evidence type="ECO:0000259" key="8">
    <source>
        <dbReference type="PROSITE" id="PS50941"/>
    </source>
</evidence>
<organism evidence="10 11">
    <name type="scientific">Colletotrichum melonis</name>
    <dbReference type="NCBI Taxonomy" id="1209925"/>
    <lineage>
        <taxon>Eukaryota</taxon>
        <taxon>Fungi</taxon>
        <taxon>Dikarya</taxon>
        <taxon>Ascomycota</taxon>
        <taxon>Pezizomycotina</taxon>
        <taxon>Sordariomycetes</taxon>
        <taxon>Hypocreomycetidae</taxon>
        <taxon>Glomerellales</taxon>
        <taxon>Glomerellaceae</taxon>
        <taxon>Colletotrichum</taxon>
        <taxon>Colletotrichum acutatum species complex</taxon>
    </lineage>
</organism>
<evidence type="ECO:0000256" key="3">
    <source>
        <dbReference type="ARBA" id="ARBA00022669"/>
    </source>
</evidence>
<dbReference type="Gene3D" id="3.30.60.10">
    <property type="entry name" value="Endochitinase-like"/>
    <property type="match status" value="1"/>
</dbReference>
<accession>A0AAI9XEW0</accession>
<dbReference type="GO" id="GO:0008061">
    <property type="term" value="F:chitin binding"/>
    <property type="evidence" value="ECO:0007669"/>
    <property type="project" value="UniProtKB-UniRule"/>
</dbReference>
<evidence type="ECO:0000256" key="4">
    <source>
        <dbReference type="ARBA" id="ARBA00023242"/>
    </source>
</evidence>
<dbReference type="PROSITE" id="PS51910">
    <property type="entry name" value="GH18_2"/>
    <property type="match status" value="1"/>
</dbReference>
<feature type="disulfide bond" evidence="5">
    <location>
        <begin position="177"/>
        <end position="191"/>
    </location>
</feature>
<dbReference type="Pfam" id="PF04082">
    <property type="entry name" value="Fungal_trans"/>
    <property type="match status" value="1"/>
</dbReference>
<keyword evidence="5" id="KW-1015">Disulfide bond</keyword>
<keyword evidence="11" id="KW-1185">Reference proteome</keyword>
<dbReference type="SMART" id="SM00636">
    <property type="entry name" value="Glyco_18"/>
    <property type="match status" value="1"/>
</dbReference>
<feature type="disulfide bond" evidence="5">
    <location>
        <begin position="172"/>
        <end position="184"/>
    </location>
</feature>
<feature type="region of interest" description="Disordered" evidence="6">
    <location>
        <begin position="1063"/>
        <end position="1091"/>
    </location>
</feature>
<keyword evidence="4" id="KW-0539">Nucleus</keyword>
<evidence type="ECO:0000256" key="7">
    <source>
        <dbReference type="SAM" id="SignalP"/>
    </source>
</evidence>
<dbReference type="GO" id="GO:0008270">
    <property type="term" value="F:zinc ion binding"/>
    <property type="evidence" value="ECO:0007669"/>
    <property type="project" value="InterPro"/>
</dbReference>
<dbReference type="EMBL" id="MLGG01000079">
    <property type="protein sequence ID" value="KAK1447387.1"/>
    <property type="molecule type" value="Genomic_DNA"/>
</dbReference>
<dbReference type="PROSITE" id="PS00026">
    <property type="entry name" value="CHIT_BIND_I_1"/>
    <property type="match status" value="1"/>
</dbReference>
<dbReference type="PANTHER" id="PTHR11177:SF333">
    <property type="entry name" value="CHITINASE"/>
    <property type="match status" value="1"/>
</dbReference>
<evidence type="ECO:0000256" key="6">
    <source>
        <dbReference type="SAM" id="MobiDB-lite"/>
    </source>
</evidence>
<dbReference type="Gene3D" id="3.20.20.80">
    <property type="entry name" value="Glycosidases"/>
    <property type="match status" value="1"/>
</dbReference>
<dbReference type="PROSITE" id="PS50941">
    <property type="entry name" value="CHIT_BIND_I_2"/>
    <property type="match status" value="1"/>
</dbReference>
<feature type="compositionally biased region" description="Low complexity" evidence="6">
    <location>
        <begin position="1426"/>
        <end position="1436"/>
    </location>
</feature>
<feature type="region of interest" description="Disordered" evidence="6">
    <location>
        <begin position="1221"/>
        <end position="1261"/>
    </location>
</feature>
<dbReference type="SUPFAM" id="SSF57016">
    <property type="entry name" value="Plant lectins/antimicrobial peptides"/>
    <property type="match status" value="1"/>
</dbReference>
<feature type="region of interest" description="Disordered" evidence="6">
    <location>
        <begin position="59"/>
        <end position="81"/>
    </location>
</feature>
<feature type="domain" description="Chitin-binding type-1" evidence="8">
    <location>
        <begin position="158"/>
        <end position="212"/>
    </location>
</feature>
<dbReference type="CDD" id="cd12148">
    <property type="entry name" value="fungal_TF_MHR"/>
    <property type="match status" value="1"/>
</dbReference>